<evidence type="ECO:0000313" key="1">
    <source>
        <dbReference type="EMBL" id="TKB47449.1"/>
    </source>
</evidence>
<dbReference type="EMBL" id="SWDB01000003">
    <property type="protein sequence ID" value="TKB47449.1"/>
    <property type="molecule type" value="Genomic_DNA"/>
</dbReference>
<accession>A0A4U1BBQ2</accession>
<dbReference type="OrthoDB" id="9782876at2"/>
<comment type="caution">
    <text evidence="1">The sequence shown here is derived from an EMBL/GenBank/DDBJ whole genome shotgun (WGS) entry which is preliminary data.</text>
</comment>
<dbReference type="Gene3D" id="3.40.630.10">
    <property type="entry name" value="Zn peptidases"/>
    <property type="match status" value="1"/>
</dbReference>
<dbReference type="AlphaFoldDB" id="A0A4U1BBQ2"/>
<organism evidence="1 2">
    <name type="scientific">Thalassotalea mangrovi</name>
    <dbReference type="NCBI Taxonomy" id="2572245"/>
    <lineage>
        <taxon>Bacteria</taxon>
        <taxon>Pseudomonadati</taxon>
        <taxon>Pseudomonadota</taxon>
        <taxon>Gammaproteobacteria</taxon>
        <taxon>Alteromonadales</taxon>
        <taxon>Colwelliaceae</taxon>
        <taxon>Thalassotalea</taxon>
    </lineage>
</organism>
<protein>
    <recommendedName>
        <fullName evidence="3">Succinylglutamate desuccinylase</fullName>
    </recommendedName>
</protein>
<keyword evidence="2" id="KW-1185">Reference proteome</keyword>
<reference evidence="1 2" key="1">
    <citation type="submission" date="2019-04" db="EMBL/GenBank/DDBJ databases">
        <title>Thalassotalea guangxiensis sp. nov., isolated from sediment of the coastal wetland.</title>
        <authorList>
            <person name="Zheng S."/>
            <person name="Zhang D."/>
        </authorList>
    </citation>
    <scope>NUCLEOTIDE SEQUENCE [LARGE SCALE GENOMIC DNA]</scope>
    <source>
        <strain evidence="1 2">ZS-4</strain>
    </source>
</reference>
<gene>
    <name evidence="1" type="ORF">E8M12_01280</name>
</gene>
<dbReference type="Proteomes" id="UP000307999">
    <property type="component" value="Unassembled WGS sequence"/>
</dbReference>
<name>A0A4U1BBQ2_9GAMM</name>
<proteinExistence type="predicted"/>
<evidence type="ECO:0000313" key="2">
    <source>
        <dbReference type="Proteomes" id="UP000307999"/>
    </source>
</evidence>
<dbReference type="SUPFAM" id="SSF53187">
    <property type="entry name" value="Zn-dependent exopeptidases"/>
    <property type="match status" value="1"/>
</dbReference>
<dbReference type="RefSeq" id="WP_136734260.1">
    <property type="nucleotide sequence ID" value="NZ_SWDB01000003.1"/>
</dbReference>
<evidence type="ECO:0008006" key="3">
    <source>
        <dbReference type="Google" id="ProtNLM"/>
    </source>
</evidence>
<sequence>MNDIKHTATAFQILHGFKLYQARQLSAGINLDDFIAQFDGEPFVVRFAADKSAASGKPQIFTTLLHGNETSGVEALRRLLDTQPTPYCDTYILVASVRVATTPPKFYHRMLPNEADLNRCFKISNLQTWAANYALAQSNASIDGQSGGSTKLMLPELLAFKIFYFVNTLKPRWLLDLHNTSGASPAFAVTRHLTHNHTLLCQQFSPFIVRSQLNVGALFELEFDFPCVTIECGGTGDELANQTAYTGIHRLMHTPLSELRIDSEPAVILDQPIRLEVRKDKAVRLGYSNSKQPKDDITLMANIDAYNFADWHPGQLLGWASEEGFNSLTATDEHGQERIDELFHLQHGEIRCSTKLHLFMITNRTDIALSDCLLYAVILPQA</sequence>